<organism evidence="1 2">
    <name type="scientific">Caerostris darwini</name>
    <dbReference type="NCBI Taxonomy" id="1538125"/>
    <lineage>
        <taxon>Eukaryota</taxon>
        <taxon>Metazoa</taxon>
        <taxon>Ecdysozoa</taxon>
        <taxon>Arthropoda</taxon>
        <taxon>Chelicerata</taxon>
        <taxon>Arachnida</taxon>
        <taxon>Araneae</taxon>
        <taxon>Araneomorphae</taxon>
        <taxon>Entelegynae</taxon>
        <taxon>Araneoidea</taxon>
        <taxon>Araneidae</taxon>
        <taxon>Caerostris</taxon>
    </lineage>
</organism>
<evidence type="ECO:0000313" key="1">
    <source>
        <dbReference type="EMBL" id="GIY55227.1"/>
    </source>
</evidence>
<proteinExistence type="predicted"/>
<gene>
    <name evidence="1" type="ORF">CDAR_111321</name>
</gene>
<comment type="caution">
    <text evidence="1">The sequence shown here is derived from an EMBL/GenBank/DDBJ whole genome shotgun (WGS) entry which is preliminary data.</text>
</comment>
<reference evidence="1 2" key="1">
    <citation type="submission" date="2021-06" db="EMBL/GenBank/DDBJ databases">
        <title>Caerostris darwini draft genome.</title>
        <authorList>
            <person name="Kono N."/>
            <person name="Arakawa K."/>
        </authorList>
    </citation>
    <scope>NUCLEOTIDE SEQUENCE [LARGE SCALE GENOMIC DNA]</scope>
</reference>
<accession>A0AAV4UBK8</accession>
<name>A0AAV4UBK8_9ARAC</name>
<evidence type="ECO:0000313" key="2">
    <source>
        <dbReference type="Proteomes" id="UP001054837"/>
    </source>
</evidence>
<protein>
    <submittedName>
        <fullName evidence="1">Uncharacterized protein</fullName>
    </submittedName>
</protein>
<dbReference type="AlphaFoldDB" id="A0AAV4UBK8"/>
<keyword evidence="2" id="KW-1185">Reference proteome</keyword>
<dbReference type="EMBL" id="BPLQ01011073">
    <property type="protein sequence ID" value="GIY55227.1"/>
    <property type="molecule type" value="Genomic_DNA"/>
</dbReference>
<dbReference type="Proteomes" id="UP001054837">
    <property type="component" value="Unassembled WGS sequence"/>
</dbReference>
<sequence>MGNGDLKAIPHRPQQKLASLPFILSPFNMSCSALCCNSPLACLPLRSLITFPMGNDDLKAIPHRPQQKLASLSLILAPFDMSCPVLRCNSPLACLRSLITFP</sequence>